<evidence type="ECO:0000313" key="3">
    <source>
        <dbReference type="Proteomes" id="UP000636891"/>
    </source>
</evidence>
<name>A0ABR7CK43_9BACT</name>
<keyword evidence="1" id="KW-0472">Membrane</keyword>
<evidence type="ECO:0000313" key="2">
    <source>
        <dbReference type="EMBL" id="MBC5615964.1"/>
    </source>
</evidence>
<keyword evidence="1" id="KW-1133">Transmembrane helix</keyword>
<sequence length="105" mass="11115">MNTFALSMCIGLGAGIADIVPMIAQKLPAHSTVSVFLHYFFVSIVIVNMDLPHIPWWIEGGVVGLALTIPMPIQVGHADRKPLPVIAANAVVLGTLVGIAGHLLR</sequence>
<gene>
    <name evidence="2" type="ORF">H8S08_02880</name>
</gene>
<proteinExistence type="predicted"/>
<comment type="caution">
    <text evidence="2">The sequence shown here is derived from an EMBL/GenBank/DDBJ whole genome shotgun (WGS) entry which is preliminary data.</text>
</comment>
<dbReference type="EMBL" id="JACOOK010000001">
    <property type="protein sequence ID" value="MBC5615964.1"/>
    <property type="molecule type" value="Genomic_DNA"/>
</dbReference>
<organism evidence="2 3">
    <name type="scientific">Alistipes hominis</name>
    <dbReference type="NCBI Taxonomy" id="2763015"/>
    <lineage>
        <taxon>Bacteria</taxon>
        <taxon>Pseudomonadati</taxon>
        <taxon>Bacteroidota</taxon>
        <taxon>Bacteroidia</taxon>
        <taxon>Bacteroidales</taxon>
        <taxon>Rikenellaceae</taxon>
        <taxon>Alistipes</taxon>
    </lineage>
</organism>
<evidence type="ECO:0000256" key="1">
    <source>
        <dbReference type="SAM" id="Phobius"/>
    </source>
</evidence>
<reference evidence="2 3" key="1">
    <citation type="submission" date="2020-08" db="EMBL/GenBank/DDBJ databases">
        <title>Genome public.</title>
        <authorList>
            <person name="Liu C."/>
            <person name="Sun Q."/>
        </authorList>
    </citation>
    <scope>NUCLEOTIDE SEQUENCE [LARGE SCALE GENOMIC DNA]</scope>
    <source>
        <strain evidence="2 3">New-7</strain>
    </source>
</reference>
<dbReference type="RefSeq" id="WP_101571353.1">
    <property type="nucleotide sequence ID" value="NZ_JACOOK010000001.1"/>
</dbReference>
<feature type="transmembrane region" description="Helical" evidence="1">
    <location>
        <begin position="85"/>
        <end position="104"/>
    </location>
</feature>
<accession>A0ABR7CK43</accession>
<protein>
    <submittedName>
        <fullName evidence="2">Uncharacterized protein</fullName>
    </submittedName>
</protein>
<keyword evidence="1" id="KW-0812">Transmembrane</keyword>
<keyword evidence="3" id="KW-1185">Reference proteome</keyword>
<feature type="transmembrane region" description="Helical" evidence="1">
    <location>
        <begin position="27"/>
        <end position="47"/>
    </location>
</feature>
<dbReference type="Proteomes" id="UP000636891">
    <property type="component" value="Unassembled WGS sequence"/>
</dbReference>